<evidence type="ECO:0000256" key="2">
    <source>
        <dbReference type="ARBA" id="ARBA00008766"/>
    </source>
</evidence>
<dbReference type="SUPFAM" id="SSF55920">
    <property type="entry name" value="Creatinase/aminopeptidase"/>
    <property type="match status" value="1"/>
</dbReference>
<dbReference type="Gene3D" id="3.90.230.10">
    <property type="entry name" value="Creatinase/methionine aminopeptidase superfamily"/>
    <property type="match status" value="1"/>
</dbReference>
<evidence type="ECO:0000256" key="3">
    <source>
        <dbReference type="ARBA" id="ARBA00022723"/>
    </source>
</evidence>
<evidence type="ECO:0000256" key="1">
    <source>
        <dbReference type="ARBA" id="ARBA00001936"/>
    </source>
</evidence>
<comment type="similarity">
    <text evidence="2">Belongs to the peptidase M24B family.</text>
</comment>
<dbReference type="InterPro" id="IPR052433">
    <property type="entry name" value="X-Pro_dipept-like"/>
</dbReference>
<protein>
    <submittedName>
        <fullName evidence="7">Putative Xaa-Pro aminopeptidase 3</fullName>
    </submittedName>
</protein>
<dbReference type="STRING" id="6265.A0A0B2VI83"/>
<keyword evidence="3" id="KW-0479">Metal-binding</keyword>
<dbReference type="OMA" id="CATPATW"/>
<comment type="cofactor">
    <cofactor evidence="1">
        <name>Mn(2+)</name>
        <dbReference type="ChEBI" id="CHEBI:29035"/>
    </cofactor>
</comment>
<evidence type="ECO:0000313" key="8">
    <source>
        <dbReference type="Proteomes" id="UP000031036"/>
    </source>
</evidence>
<evidence type="ECO:0000256" key="5">
    <source>
        <dbReference type="ARBA" id="ARBA00023211"/>
    </source>
</evidence>
<dbReference type="Pfam" id="PF00557">
    <property type="entry name" value="Peptidase_M24"/>
    <property type="match status" value="1"/>
</dbReference>
<dbReference type="PANTHER" id="PTHR43226:SF4">
    <property type="entry name" value="XAA-PRO AMINOPEPTIDASE 3"/>
    <property type="match status" value="1"/>
</dbReference>
<dbReference type="EMBL" id="JPKZ01001211">
    <property type="protein sequence ID" value="KHN83211.1"/>
    <property type="molecule type" value="Genomic_DNA"/>
</dbReference>
<reference evidence="7 8" key="1">
    <citation type="submission" date="2014-11" db="EMBL/GenBank/DDBJ databases">
        <title>Genetic blueprint of the zoonotic pathogen Toxocara canis.</title>
        <authorList>
            <person name="Zhu X.-Q."/>
            <person name="Korhonen P.K."/>
            <person name="Cai H."/>
            <person name="Young N.D."/>
            <person name="Nejsum P."/>
            <person name="von Samson-Himmelstjerna G."/>
            <person name="Boag P.R."/>
            <person name="Tan P."/>
            <person name="Li Q."/>
            <person name="Min J."/>
            <person name="Yang Y."/>
            <person name="Wang X."/>
            <person name="Fang X."/>
            <person name="Hall R.S."/>
            <person name="Hofmann A."/>
            <person name="Sternberg P.W."/>
            <person name="Jex A.R."/>
            <person name="Gasser R.B."/>
        </authorList>
    </citation>
    <scope>NUCLEOTIDE SEQUENCE [LARGE SCALE GENOMIC DNA]</scope>
    <source>
        <strain evidence="7">PN_DK_2014</strain>
    </source>
</reference>
<proteinExistence type="inferred from homology"/>
<gene>
    <name evidence="7" type="primary">XPNPEP3</name>
    <name evidence="7" type="ORF">Tcan_04329</name>
</gene>
<sequence>MKFRDSNGIEEGDVVLVDSGCDLHGYVSDITRVFPIRGQFSSAQRALCDALNDVQSQLLRIVEEVRPLRLSELYLAMVEALSKNLLEIGLFPKTITEQELVHVQATTKSYVSQILKFPNTLFDGKHVFRKTDKAQATDTICPHHVSHYLGMDVHDTASIPRNIPVLPGVTFTVEPGIYVRKDNRLAREEFRGIGMRIEDDVLVTENGVDVMTRHCARESTDIEHLMKL</sequence>
<evidence type="ECO:0000259" key="6">
    <source>
        <dbReference type="Pfam" id="PF00557"/>
    </source>
</evidence>
<dbReference type="Proteomes" id="UP000031036">
    <property type="component" value="Unassembled WGS sequence"/>
</dbReference>
<keyword evidence="4" id="KW-0378">Hydrolase</keyword>
<dbReference type="GO" id="GO:0005739">
    <property type="term" value="C:mitochondrion"/>
    <property type="evidence" value="ECO:0007669"/>
    <property type="project" value="TreeGrafter"/>
</dbReference>
<keyword evidence="7" id="KW-0031">Aminopeptidase</keyword>
<dbReference type="GO" id="GO:0004177">
    <property type="term" value="F:aminopeptidase activity"/>
    <property type="evidence" value="ECO:0007669"/>
    <property type="project" value="UniProtKB-KW"/>
</dbReference>
<feature type="domain" description="Peptidase M24" evidence="6">
    <location>
        <begin position="6"/>
        <end position="205"/>
    </location>
</feature>
<accession>A0A0B2VI83</accession>
<dbReference type="GO" id="GO:0046872">
    <property type="term" value="F:metal ion binding"/>
    <property type="evidence" value="ECO:0007669"/>
    <property type="project" value="UniProtKB-KW"/>
</dbReference>
<keyword evidence="7" id="KW-0645">Protease</keyword>
<dbReference type="InterPro" id="IPR000994">
    <property type="entry name" value="Pept_M24"/>
</dbReference>
<dbReference type="OrthoDB" id="4215474at2759"/>
<name>A0A0B2VI83_TOXCA</name>
<keyword evidence="5" id="KW-0464">Manganese</keyword>
<comment type="caution">
    <text evidence="7">The sequence shown here is derived from an EMBL/GenBank/DDBJ whole genome shotgun (WGS) entry which is preliminary data.</text>
</comment>
<dbReference type="PANTHER" id="PTHR43226">
    <property type="entry name" value="XAA-PRO AMINOPEPTIDASE 3"/>
    <property type="match status" value="1"/>
</dbReference>
<evidence type="ECO:0000256" key="4">
    <source>
        <dbReference type="ARBA" id="ARBA00022801"/>
    </source>
</evidence>
<keyword evidence="8" id="KW-1185">Reference proteome</keyword>
<dbReference type="GO" id="GO:0006508">
    <property type="term" value="P:proteolysis"/>
    <property type="evidence" value="ECO:0007669"/>
    <property type="project" value="TreeGrafter"/>
</dbReference>
<dbReference type="InterPro" id="IPR036005">
    <property type="entry name" value="Creatinase/aminopeptidase-like"/>
</dbReference>
<organism evidence="7 8">
    <name type="scientific">Toxocara canis</name>
    <name type="common">Canine roundworm</name>
    <dbReference type="NCBI Taxonomy" id="6265"/>
    <lineage>
        <taxon>Eukaryota</taxon>
        <taxon>Metazoa</taxon>
        <taxon>Ecdysozoa</taxon>
        <taxon>Nematoda</taxon>
        <taxon>Chromadorea</taxon>
        <taxon>Rhabditida</taxon>
        <taxon>Spirurina</taxon>
        <taxon>Ascaridomorpha</taxon>
        <taxon>Ascaridoidea</taxon>
        <taxon>Toxocaridae</taxon>
        <taxon>Toxocara</taxon>
    </lineage>
</organism>
<dbReference type="AlphaFoldDB" id="A0A0B2VI83"/>
<evidence type="ECO:0000313" key="7">
    <source>
        <dbReference type="EMBL" id="KHN83211.1"/>
    </source>
</evidence>